<evidence type="ECO:0000313" key="1">
    <source>
        <dbReference type="EnsemblMetazoa" id="AATE016405-PA.1"/>
    </source>
</evidence>
<protein>
    <submittedName>
        <fullName evidence="1">Uncharacterized protein</fullName>
    </submittedName>
</protein>
<dbReference type="AlphaFoldDB" id="A0A182JE65"/>
<reference evidence="1" key="1">
    <citation type="submission" date="2022-08" db="UniProtKB">
        <authorList>
            <consortium name="EnsemblMetazoa"/>
        </authorList>
    </citation>
    <scope>IDENTIFICATION</scope>
    <source>
        <strain evidence="1">EBRO</strain>
    </source>
</reference>
<accession>A0A182JE65</accession>
<sequence>MTRQVPPVVQVADVVALHARHVAVVGRLVQRQDDAHVRHGREADGAQVEQEIEAPLKLAVVADLGQNCVEAIVCGSHGNGGVDGNGIPGTREPVLMDPTHRKIHVCVASTDGFGLGCRVANVPVSTLVGAAAARDLCRPPRDLWHGAGGQSEVRLNFNFDVEKSFTIGGTGALRRGKGRMTALITVGVRVLVMTMVMIIMLMMLVRNCTTRQRC</sequence>
<proteinExistence type="predicted"/>
<organism evidence="1">
    <name type="scientific">Anopheles atroparvus</name>
    <name type="common">European mosquito</name>
    <dbReference type="NCBI Taxonomy" id="41427"/>
    <lineage>
        <taxon>Eukaryota</taxon>
        <taxon>Metazoa</taxon>
        <taxon>Ecdysozoa</taxon>
        <taxon>Arthropoda</taxon>
        <taxon>Hexapoda</taxon>
        <taxon>Insecta</taxon>
        <taxon>Pterygota</taxon>
        <taxon>Neoptera</taxon>
        <taxon>Endopterygota</taxon>
        <taxon>Diptera</taxon>
        <taxon>Nematocera</taxon>
        <taxon>Culicoidea</taxon>
        <taxon>Culicidae</taxon>
        <taxon>Anophelinae</taxon>
        <taxon>Anopheles</taxon>
    </lineage>
</organism>
<name>A0A182JE65_ANOAO</name>
<dbReference type="VEuPathDB" id="VectorBase:AATE016405"/>
<dbReference type="EnsemblMetazoa" id="AATE016405-RA">
    <property type="protein sequence ID" value="AATE016405-PA.1"/>
    <property type="gene ID" value="AATE016405"/>
</dbReference>